<dbReference type="Gene3D" id="3.60.21.10">
    <property type="match status" value="1"/>
</dbReference>
<evidence type="ECO:0000256" key="7">
    <source>
        <dbReference type="RuleBase" id="RU363069"/>
    </source>
</evidence>
<dbReference type="InterPro" id="IPR050535">
    <property type="entry name" value="DNA_Repair-Maintenance_Comp"/>
</dbReference>
<evidence type="ECO:0000256" key="1">
    <source>
        <dbReference type="ARBA" id="ARBA00010555"/>
    </source>
</evidence>
<dbReference type="PANTHER" id="PTHR30337:SF0">
    <property type="entry name" value="NUCLEASE SBCCD SUBUNIT D"/>
    <property type="match status" value="1"/>
</dbReference>
<keyword evidence="7" id="KW-0235">DNA replication</keyword>
<keyword evidence="4 7" id="KW-0540">Nuclease</keyword>
<evidence type="ECO:0000256" key="3">
    <source>
        <dbReference type="ARBA" id="ARBA00013365"/>
    </source>
</evidence>
<comment type="caution">
    <text evidence="10">The sequence shown here is derived from an EMBL/GenBank/DDBJ whole genome shotgun (WGS) entry which is preliminary data.</text>
</comment>
<dbReference type="NCBIfam" id="TIGR00619">
    <property type="entry name" value="sbcd"/>
    <property type="match status" value="1"/>
</dbReference>
<dbReference type="PANTHER" id="PTHR30337">
    <property type="entry name" value="COMPONENT OF ATP-DEPENDENT DSDNA EXONUCLEASE"/>
    <property type="match status" value="1"/>
</dbReference>
<evidence type="ECO:0000256" key="4">
    <source>
        <dbReference type="ARBA" id="ARBA00022722"/>
    </source>
</evidence>
<dbReference type="InterPro" id="IPR004593">
    <property type="entry name" value="SbcD"/>
</dbReference>
<evidence type="ECO:0000259" key="8">
    <source>
        <dbReference type="Pfam" id="PF00149"/>
    </source>
</evidence>
<dbReference type="AlphaFoldDB" id="A0A9D1IBP8"/>
<evidence type="ECO:0000256" key="2">
    <source>
        <dbReference type="ARBA" id="ARBA00011322"/>
    </source>
</evidence>
<feature type="domain" description="Nuclease SbcCD subunit D C-terminal" evidence="9">
    <location>
        <begin position="262"/>
        <end position="351"/>
    </location>
</feature>
<dbReference type="GO" id="GO:0006310">
    <property type="term" value="P:DNA recombination"/>
    <property type="evidence" value="ECO:0007669"/>
    <property type="project" value="UniProtKB-KW"/>
</dbReference>
<keyword evidence="5 7" id="KW-0378">Hydrolase</keyword>
<name>A0A9D1IBP8_9CLOT</name>
<dbReference type="Pfam" id="PF00149">
    <property type="entry name" value="Metallophos"/>
    <property type="match status" value="1"/>
</dbReference>
<organism evidence="10 11">
    <name type="scientific">Candidatus Egerieisoma faecipullorum</name>
    <dbReference type="NCBI Taxonomy" id="2840963"/>
    <lineage>
        <taxon>Bacteria</taxon>
        <taxon>Bacillati</taxon>
        <taxon>Bacillota</taxon>
        <taxon>Clostridia</taxon>
        <taxon>Eubacteriales</taxon>
        <taxon>Clostridiaceae</taxon>
        <taxon>Clostridiaceae incertae sedis</taxon>
        <taxon>Candidatus Egerieisoma</taxon>
    </lineage>
</organism>
<dbReference type="InterPro" id="IPR041796">
    <property type="entry name" value="Mre11_N"/>
</dbReference>
<keyword evidence="7" id="KW-0255">Endonuclease</keyword>
<dbReference type="Pfam" id="PF12320">
    <property type="entry name" value="SbcD_C"/>
    <property type="match status" value="1"/>
</dbReference>
<sequence length="377" mass="42253">MKLIHLSDLHLGKRVSEFSMLEDQKHILSEIMDIIEKERPDGVLIAGDIYDKGVPPAEAVRLFDEFLFRLSKRGLQVFIISGNHDSPERIAFGSRLMIPSGVHLSPVYDGAVSPVRLYDEFGAVDIYLLPFLRPFQVRRFFPEEEIETYTDALKIAISNMPLDPAARKILVTHQFVTGAAGCESEERSVGGSDNVDAAVFEPFDYVALGHLHSPQNVGSAAIRYCGTPLKYSFSEAGQEKSVTVAELREAGALTVRTVPLLPKRDLREIRGSYLELTARSFYEGSRTDDYLHVTLTDEEDQPDAIGKLRAIYPNIMKLDYDNQRTRSAAAVTAGAAPKTPLELFEELYEKQNNQPMREEQRTFAAGLIEEIWEEAQA</sequence>
<dbReference type="InterPro" id="IPR004843">
    <property type="entry name" value="Calcineurin-like_PHP"/>
</dbReference>
<reference evidence="10" key="2">
    <citation type="journal article" date="2021" name="PeerJ">
        <title>Extensive microbial diversity within the chicken gut microbiome revealed by metagenomics and culture.</title>
        <authorList>
            <person name="Gilroy R."/>
            <person name="Ravi A."/>
            <person name="Getino M."/>
            <person name="Pursley I."/>
            <person name="Horton D.L."/>
            <person name="Alikhan N.F."/>
            <person name="Baker D."/>
            <person name="Gharbi K."/>
            <person name="Hall N."/>
            <person name="Watson M."/>
            <person name="Adriaenssens E.M."/>
            <person name="Foster-Nyarko E."/>
            <person name="Jarju S."/>
            <person name="Secka A."/>
            <person name="Antonio M."/>
            <person name="Oren A."/>
            <person name="Chaudhuri R.R."/>
            <person name="La Ragione R."/>
            <person name="Hildebrand F."/>
            <person name="Pallen M.J."/>
        </authorList>
    </citation>
    <scope>NUCLEOTIDE SEQUENCE</scope>
    <source>
        <strain evidence="10">CHK195-4489</strain>
    </source>
</reference>
<dbReference type="GO" id="GO:0008408">
    <property type="term" value="F:3'-5' exonuclease activity"/>
    <property type="evidence" value="ECO:0007669"/>
    <property type="project" value="InterPro"/>
</dbReference>
<dbReference type="SUPFAM" id="SSF56300">
    <property type="entry name" value="Metallo-dependent phosphatases"/>
    <property type="match status" value="1"/>
</dbReference>
<dbReference type="GO" id="GO:0006260">
    <property type="term" value="P:DNA replication"/>
    <property type="evidence" value="ECO:0007669"/>
    <property type="project" value="UniProtKB-KW"/>
</dbReference>
<proteinExistence type="inferred from homology"/>
<keyword evidence="7" id="KW-0233">DNA recombination</keyword>
<dbReference type="GO" id="GO:0004519">
    <property type="term" value="F:endonuclease activity"/>
    <property type="evidence" value="ECO:0007669"/>
    <property type="project" value="UniProtKB-KW"/>
</dbReference>
<reference evidence="10" key="1">
    <citation type="submission" date="2020-10" db="EMBL/GenBank/DDBJ databases">
        <authorList>
            <person name="Gilroy R."/>
        </authorList>
    </citation>
    <scope>NUCLEOTIDE SEQUENCE</scope>
    <source>
        <strain evidence="10">CHK195-4489</strain>
    </source>
</reference>
<evidence type="ECO:0000259" key="9">
    <source>
        <dbReference type="Pfam" id="PF12320"/>
    </source>
</evidence>
<dbReference type="InterPro" id="IPR029052">
    <property type="entry name" value="Metallo-depent_PP-like"/>
</dbReference>
<dbReference type="EMBL" id="DVMM01000209">
    <property type="protein sequence ID" value="HIU30490.1"/>
    <property type="molecule type" value="Genomic_DNA"/>
</dbReference>
<accession>A0A9D1IBP8</accession>
<keyword evidence="6 7" id="KW-0269">Exonuclease</keyword>
<comment type="subunit">
    <text evidence="2 7">Heterodimer of SbcC and SbcD.</text>
</comment>
<evidence type="ECO:0000313" key="11">
    <source>
        <dbReference type="Proteomes" id="UP000824089"/>
    </source>
</evidence>
<evidence type="ECO:0000313" key="10">
    <source>
        <dbReference type="EMBL" id="HIU30490.1"/>
    </source>
</evidence>
<dbReference type="CDD" id="cd00840">
    <property type="entry name" value="MPP_Mre11_N"/>
    <property type="match status" value="1"/>
</dbReference>
<comment type="similarity">
    <text evidence="1 7">Belongs to the SbcD family.</text>
</comment>
<evidence type="ECO:0000256" key="5">
    <source>
        <dbReference type="ARBA" id="ARBA00022801"/>
    </source>
</evidence>
<comment type="function">
    <text evidence="7">SbcCD cleaves DNA hairpin structures. These structures can inhibit DNA replication and are intermediates in certain DNA recombination reactions. The complex acts as a 3'-&gt;5' double strand exonuclease that can open hairpins. It also has a 5' single-strand endonuclease activity.</text>
</comment>
<dbReference type="InterPro" id="IPR026843">
    <property type="entry name" value="SbcD_C"/>
</dbReference>
<dbReference type="Proteomes" id="UP000824089">
    <property type="component" value="Unassembled WGS sequence"/>
</dbReference>
<gene>
    <name evidence="7" type="primary">sbcD</name>
    <name evidence="10" type="ORF">IAD50_09385</name>
</gene>
<protein>
    <recommendedName>
        <fullName evidence="3 7">Nuclease SbcCD subunit D</fullName>
    </recommendedName>
</protein>
<evidence type="ECO:0000256" key="6">
    <source>
        <dbReference type="ARBA" id="ARBA00022839"/>
    </source>
</evidence>
<feature type="domain" description="Calcineurin-like phosphoesterase" evidence="8">
    <location>
        <begin position="1"/>
        <end position="214"/>
    </location>
</feature>